<evidence type="ECO:0000313" key="2">
    <source>
        <dbReference type="Proteomes" id="UP000183567"/>
    </source>
</evidence>
<keyword evidence="2" id="KW-1185">Reference proteome</keyword>
<gene>
    <name evidence="1" type="ORF">AZE42_14033</name>
</gene>
<reference evidence="1 2" key="1">
    <citation type="submission" date="2016-03" db="EMBL/GenBank/DDBJ databases">
        <title>Comparative genomics of the ectomycorrhizal sister species Rhizopogon vinicolor and Rhizopogon vesiculosus (Basidiomycota: Boletales) reveals a divergence of the mating type B locus.</title>
        <authorList>
            <person name="Mujic A.B."/>
            <person name="Kuo A."/>
            <person name="Tritt A."/>
            <person name="Lipzen A."/>
            <person name="Chen C."/>
            <person name="Johnson J."/>
            <person name="Sharma A."/>
            <person name="Barry K."/>
            <person name="Grigoriev I.V."/>
            <person name="Spatafora J.W."/>
        </authorList>
    </citation>
    <scope>NUCLEOTIDE SEQUENCE [LARGE SCALE GENOMIC DNA]</scope>
    <source>
        <strain evidence="1 2">AM-OR11-056</strain>
    </source>
</reference>
<comment type="caution">
    <text evidence="1">The sequence shown here is derived from an EMBL/GenBank/DDBJ whole genome shotgun (WGS) entry which is preliminary data.</text>
</comment>
<protein>
    <submittedName>
        <fullName evidence="1">Uncharacterized protein</fullName>
    </submittedName>
</protein>
<organism evidence="1 2">
    <name type="scientific">Rhizopogon vesiculosus</name>
    <dbReference type="NCBI Taxonomy" id="180088"/>
    <lineage>
        <taxon>Eukaryota</taxon>
        <taxon>Fungi</taxon>
        <taxon>Dikarya</taxon>
        <taxon>Basidiomycota</taxon>
        <taxon>Agaricomycotina</taxon>
        <taxon>Agaricomycetes</taxon>
        <taxon>Agaricomycetidae</taxon>
        <taxon>Boletales</taxon>
        <taxon>Suillineae</taxon>
        <taxon>Rhizopogonaceae</taxon>
        <taxon>Rhizopogon</taxon>
    </lineage>
</organism>
<proteinExistence type="predicted"/>
<dbReference type="Proteomes" id="UP000183567">
    <property type="component" value="Unassembled WGS sequence"/>
</dbReference>
<dbReference type="AlphaFoldDB" id="A0A1J8PXC5"/>
<accession>A0A1J8PXC5</accession>
<dbReference type="EMBL" id="LVVM01004683">
    <property type="protein sequence ID" value="OJA12387.1"/>
    <property type="molecule type" value="Genomic_DNA"/>
</dbReference>
<sequence length="17" mass="2085">MGQYSRRHRANSHRICI</sequence>
<name>A0A1J8PXC5_9AGAM</name>
<evidence type="ECO:0000313" key="1">
    <source>
        <dbReference type="EMBL" id="OJA12387.1"/>
    </source>
</evidence>